<evidence type="ECO:0000313" key="2">
    <source>
        <dbReference type="EMBL" id="EEQ45629.1"/>
    </source>
</evidence>
<feature type="compositionally biased region" description="Low complexity" evidence="1">
    <location>
        <begin position="151"/>
        <end position="175"/>
    </location>
</feature>
<evidence type="ECO:0000313" key="3">
    <source>
        <dbReference type="Proteomes" id="UP000001429"/>
    </source>
</evidence>
<dbReference type="OrthoDB" id="5378975at2759"/>
<dbReference type="AlphaFoldDB" id="C4YJE5"/>
<feature type="compositionally biased region" description="Basic and acidic residues" evidence="1">
    <location>
        <begin position="46"/>
        <end position="57"/>
    </location>
</feature>
<keyword evidence="3" id="KW-1185">Reference proteome</keyword>
<feature type="compositionally biased region" description="Acidic residues" evidence="1">
    <location>
        <begin position="102"/>
        <end position="116"/>
    </location>
</feature>
<dbReference type="PANTHER" id="PTHR38698">
    <property type="entry name" value="EXPRESSED PROTEIN"/>
    <property type="match status" value="1"/>
</dbReference>
<dbReference type="EMBL" id="CH672350">
    <property type="protein sequence ID" value="EEQ45629.1"/>
    <property type="molecule type" value="Genomic_DNA"/>
</dbReference>
<protein>
    <submittedName>
        <fullName evidence="2">Uncharacterized protein</fullName>
    </submittedName>
</protein>
<feature type="compositionally biased region" description="Low complexity" evidence="1">
    <location>
        <begin position="390"/>
        <end position="415"/>
    </location>
</feature>
<reference evidence="2 3" key="1">
    <citation type="journal article" date="2009" name="Nature">
        <title>Evolution of pathogenicity and sexual reproduction in eight Candida genomes.</title>
        <authorList>
            <person name="Butler G."/>
            <person name="Rasmussen M.D."/>
            <person name="Lin M.F."/>
            <person name="Santos M.A."/>
            <person name="Sakthikumar S."/>
            <person name="Munro C.A."/>
            <person name="Rheinbay E."/>
            <person name="Grabherr M."/>
            <person name="Forche A."/>
            <person name="Reedy J.L."/>
            <person name="Agrafioti I."/>
            <person name="Arnaud M.B."/>
            <person name="Bates S."/>
            <person name="Brown A.J."/>
            <person name="Brunke S."/>
            <person name="Costanzo M.C."/>
            <person name="Fitzpatrick D.A."/>
            <person name="de Groot P.W."/>
            <person name="Harris D."/>
            <person name="Hoyer L.L."/>
            <person name="Hube B."/>
            <person name="Klis F.M."/>
            <person name="Kodira C."/>
            <person name="Lennard N."/>
            <person name="Logue M.E."/>
            <person name="Martin R."/>
            <person name="Neiman A.M."/>
            <person name="Nikolaou E."/>
            <person name="Quail M.A."/>
            <person name="Quinn J."/>
            <person name="Santos M.C."/>
            <person name="Schmitzberger F.F."/>
            <person name="Sherlock G."/>
            <person name="Shah P."/>
            <person name="Silverstein K.A."/>
            <person name="Skrzypek M.S."/>
            <person name="Soll D."/>
            <person name="Staggs R."/>
            <person name="Stansfield I."/>
            <person name="Stumpf M.P."/>
            <person name="Sudbery P.E."/>
            <person name="Srikantha T."/>
            <person name="Zeng Q."/>
            <person name="Berman J."/>
            <person name="Berriman M."/>
            <person name="Heitman J."/>
            <person name="Gow N.A."/>
            <person name="Lorenz M.C."/>
            <person name="Birren B.W."/>
            <person name="Kellis M."/>
            <person name="Cuomo C.A."/>
        </authorList>
    </citation>
    <scope>NUCLEOTIDE SEQUENCE [LARGE SCALE GENOMIC DNA]</scope>
    <source>
        <strain evidence="2 3">WO-1</strain>
    </source>
</reference>
<dbReference type="PANTHER" id="PTHR38698:SF1">
    <property type="entry name" value="FUNGAL PROTEIN"/>
    <property type="match status" value="1"/>
</dbReference>
<feature type="region of interest" description="Disordered" evidence="1">
    <location>
        <begin position="390"/>
        <end position="421"/>
    </location>
</feature>
<feature type="compositionally biased region" description="Acidic residues" evidence="1">
    <location>
        <begin position="138"/>
        <end position="150"/>
    </location>
</feature>
<gene>
    <name evidence="2" type="ORF">CAWG_03958</name>
</gene>
<dbReference type="Proteomes" id="UP000001429">
    <property type="component" value="Chromosome 2"/>
</dbReference>
<dbReference type="InterPro" id="IPR031355">
    <property type="entry name" value="YBL010C/LAA2-like"/>
</dbReference>
<dbReference type="VEuPathDB" id="FungiDB:CAWG_03958"/>
<feature type="compositionally biased region" description="Polar residues" evidence="1">
    <location>
        <begin position="118"/>
        <end position="131"/>
    </location>
</feature>
<evidence type="ECO:0000256" key="1">
    <source>
        <dbReference type="SAM" id="MobiDB-lite"/>
    </source>
</evidence>
<feature type="region of interest" description="Disordered" evidence="1">
    <location>
        <begin position="36"/>
        <end position="175"/>
    </location>
</feature>
<dbReference type="PaxDb" id="5476-C4YJE5"/>
<feature type="compositionally biased region" description="Acidic residues" evidence="1">
    <location>
        <begin position="58"/>
        <end position="75"/>
    </location>
</feature>
<dbReference type="Pfam" id="PF17104">
    <property type="entry name" value="YBL010C_LAA2"/>
    <property type="match status" value="1"/>
</dbReference>
<name>C4YJE5_CANAW</name>
<organism evidence="2 3">
    <name type="scientific">Candida albicans (strain WO-1)</name>
    <name type="common">Yeast</name>
    <dbReference type="NCBI Taxonomy" id="294748"/>
    <lineage>
        <taxon>Eukaryota</taxon>
        <taxon>Fungi</taxon>
        <taxon>Dikarya</taxon>
        <taxon>Ascomycota</taxon>
        <taxon>Saccharomycotina</taxon>
        <taxon>Pichiomycetes</taxon>
        <taxon>Debaryomycetaceae</taxon>
        <taxon>Candida/Lodderomyces clade</taxon>
        <taxon>Candida</taxon>
    </lineage>
</organism>
<accession>C4YJE5</accession>
<sequence length="500" mass="56548">MTSNNDDNVNLEKLNISDEIINDYDNGSQEQLDVLEAYQTDEDKQEQEQKEKEKDVELDNPDLEEEVGITMNDDEGDHKLNNQKIDDEINKEDEKDVKASDDDHDDDDDDDFDDFNEASFQQAPTIGSTNQENGHDGNDDDDDEFGDFDDFQVSQPSPTQQQQQKQQSQTQSQSISIDKVNFPTTIFNSPKEFSQRLTTTLDEIFPTSTPILEDNNNKNQITTSIQLLNERSQEIYKQLSTLPYLQPTNWIKSNIRHNLLIKLGIPINLDELNDTNTISANPNNKNIVTSETQNDLKIPGYNFGSGGGSGGGFVSVSGRQRKSSISINDINWNELNLISEIPKFESLNIDDNLKNSLINSTLDKLNQFELDNLYHNSTTTTTTTTISVTTTTAEGDGSNNNNNNKSNSSSNDSGSTIGGGHANSQWIDEKLNKLTSNYNELLTLSSIWINQIDQLHEEFEIYENVIQSFIGYNQKLRREEIFENLKKLKKKKKKGKATKK</sequence>
<dbReference type="OMA" id="SINDINW"/>
<feature type="compositionally biased region" description="Basic and acidic residues" evidence="1">
    <location>
        <begin position="76"/>
        <end position="101"/>
    </location>
</feature>
<proteinExistence type="predicted"/>
<dbReference type="HOGENOM" id="CLU_041801_0_0_1"/>